<proteinExistence type="predicted"/>
<feature type="region of interest" description="Disordered" evidence="1">
    <location>
        <begin position="1"/>
        <end position="23"/>
    </location>
</feature>
<accession>A0A409XJA7</accession>
<evidence type="ECO:0000256" key="1">
    <source>
        <dbReference type="SAM" id="MobiDB-lite"/>
    </source>
</evidence>
<feature type="compositionally biased region" description="Polar residues" evidence="1">
    <location>
        <begin position="1"/>
        <end position="17"/>
    </location>
</feature>
<evidence type="ECO:0000313" key="2">
    <source>
        <dbReference type="EMBL" id="PPQ90821.1"/>
    </source>
</evidence>
<reference evidence="2 3" key="1">
    <citation type="journal article" date="2018" name="Evol. Lett.">
        <title>Horizontal gene cluster transfer increased hallucinogenic mushroom diversity.</title>
        <authorList>
            <person name="Reynolds H.T."/>
            <person name="Vijayakumar V."/>
            <person name="Gluck-Thaler E."/>
            <person name="Korotkin H.B."/>
            <person name="Matheny P.B."/>
            <person name="Slot J.C."/>
        </authorList>
    </citation>
    <scope>NUCLEOTIDE SEQUENCE [LARGE SCALE GENOMIC DNA]</scope>
    <source>
        <strain evidence="2 3">2631</strain>
    </source>
</reference>
<dbReference type="AlphaFoldDB" id="A0A409XJA7"/>
<dbReference type="OrthoDB" id="3053904at2759"/>
<name>A0A409XJA7_PSICY</name>
<comment type="caution">
    <text evidence="2">The sequence shown here is derived from an EMBL/GenBank/DDBJ whole genome shotgun (WGS) entry which is preliminary data.</text>
</comment>
<protein>
    <submittedName>
        <fullName evidence="2">Uncharacterized protein</fullName>
    </submittedName>
</protein>
<dbReference type="InParanoid" id="A0A409XJA7"/>
<keyword evidence="3" id="KW-1185">Reference proteome</keyword>
<organism evidence="2 3">
    <name type="scientific">Psilocybe cyanescens</name>
    <dbReference type="NCBI Taxonomy" id="93625"/>
    <lineage>
        <taxon>Eukaryota</taxon>
        <taxon>Fungi</taxon>
        <taxon>Dikarya</taxon>
        <taxon>Basidiomycota</taxon>
        <taxon>Agaricomycotina</taxon>
        <taxon>Agaricomycetes</taxon>
        <taxon>Agaricomycetidae</taxon>
        <taxon>Agaricales</taxon>
        <taxon>Agaricineae</taxon>
        <taxon>Strophariaceae</taxon>
        <taxon>Psilocybe</taxon>
    </lineage>
</organism>
<gene>
    <name evidence="2" type="ORF">CVT25_012141</name>
</gene>
<dbReference type="Proteomes" id="UP000283269">
    <property type="component" value="Unassembled WGS sequence"/>
</dbReference>
<evidence type="ECO:0000313" key="3">
    <source>
        <dbReference type="Proteomes" id="UP000283269"/>
    </source>
</evidence>
<sequence length="104" mass="11610">MSQIKQEYEEQTFNNSSDIDDAKDAGFGKLPVVNSGVNMKASPSLPSLLILLLPLPRNGSIYYKNPDKSSYYWDPRGFRVISIHRGDNISLEILCSTCNNLIDA</sequence>
<dbReference type="EMBL" id="NHYD01001542">
    <property type="protein sequence ID" value="PPQ90821.1"/>
    <property type="molecule type" value="Genomic_DNA"/>
</dbReference>